<keyword evidence="3" id="KW-1185">Reference proteome</keyword>
<dbReference type="Gene3D" id="2.40.10.120">
    <property type="match status" value="1"/>
</dbReference>
<protein>
    <submittedName>
        <fullName evidence="2">Trypsin-like peptidase domain-containing protein</fullName>
    </submittedName>
</protein>
<name>A0A7V8VAV4_9BACT</name>
<accession>A0A7V8VAV4</accession>
<feature type="signal peptide" evidence="1">
    <location>
        <begin position="1"/>
        <end position="19"/>
    </location>
</feature>
<gene>
    <name evidence="2" type="ORF">H0921_00195</name>
</gene>
<reference evidence="2 3" key="1">
    <citation type="submission" date="2020-07" db="EMBL/GenBank/DDBJ databases">
        <title>Thermogemmata thermophila gen. nov., sp. nov., a novel moderate thermophilic planctomycete from a Kamchatka hot spring.</title>
        <authorList>
            <person name="Elcheninov A.G."/>
            <person name="Podosokorskaya O.A."/>
            <person name="Kovaleva O.L."/>
            <person name="Novikov A."/>
            <person name="Bonch-Osmolovskaya E.A."/>
            <person name="Toshchakov S.V."/>
            <person name="Kublanov I.V."/>
        </authorList>
    </citation>
    <scope>NUCLEOTIDE SEQUENCE [LARGE SCALE GENOMIC DNA]</scope>
    <source>
        <strain evidence="2 3">2918</strain>
    </source>
</reference>
<evidence type="ECO:0000256" key="1">
    <source>
        <dbReference type="SAM" id="SignalP"/>
    </source>
</evidence>
<dbReference type="RefSeq" id="WP_194536023.1">
    <property type="nucleotide sequence ID" value="NZ_JACEFB010000001.1"/>
</dbReference>
<dbReference type="InterPro" id="IPR009003">
    <property type="entry name" value="Peptidase_S1_PA"/>
</dbReference>
<dbReference type="AlphaFoldDB" id="A0A7V8VAV4"/>
<organism evidence="2 3">
    <name type="scientific">Thermogemmata fonticola</name>
    <dbReference type="NCBI Taxonomy" id="2755323"/>
    <lineage>
        <taxon>Bacteria</taxon>
        <taxon>Pseudomonadati</taxon>
        <taxon>Planctomycetota</taxon>
        <taxon>Planctomycetia</taxon>
        <taxon>Gemmatales</taxon>
        <taxon>Gemmataceae</taxon>
        <taxon>Thermogemmata</taxon>
    </lineage>
</organism>
<dbReference type="SUPFAM" id="SSF50494">
    <property type="entry name" value="Trypsin-like serine proteases"/>
    <property type="match status" value="1"/>
</dbReference>
<dbReference type="Proteomes" id="UP000542342">
    <property type="component" value="Unassembled WGS sequence"/>
</dbReference>
<keyword evidence="1" id="KW-0732">Signal</keyword>
<dbReference type="Pfam" id="PF13365">
    <property type="entry name" value="Trypsin_2"/>
    <property type="match status" value="1"/>
</dbReference>
<evidence type="ECO:0000313" key="3">
    <source>
        <dbReference type="Proteomes" id="UP000542342"/>
    </source>
</evidence>
<evidence type="ECO:0000313" key="2">
    <source>
        <dbReference type="EMBL" id="MBA2224581.1"/>
    </source>
</evidence>
<sequence length="333" mass="36269">MRFLFAVVLFALVPLAANAEPLRIVGETKYKPHSLVRLRAENVDPKAALLWRVYPSQGVQRASSPRGLLEFAAHPGTYEVELLVISNTDGNLSVEEARVSVTIESCTPAPPKPPGDGKLDPVNALGRIRFGNAGCTATIIGPRRPDGRWDVLTAAHCVTGVGQRGSLMLKDGRTLGIRVVAHHKTPDVAWCVTEEQVADLPYAVIARENPKPGTAIWHRGYGVDQPGNREEGEVESGEDANGQLRMRLSVSSGDSGGGIFRADTNELVSVVCCTSDMARKAWMWGAATEVIRRTRPRADADIGWEPVPIPLRSWPIDFAEDWQPLPIPIRVAR</sequence>
<dbReference type="EMBL" id="JACEFB010000001">
    <property type="protein sequence ID" value="MBA2224581.1"/>
    <property type="molecule type" value="Genomic_DNA"/>
</dbReference>
<proteinExistence type="predicted"/>
<feature type="chain" id="PRO_5030968970" evidence="1">
    <location>
        <begin position="20"/>
        <end position="333"/>
    </location>
</feature>
<comment type="caution">
    <text evidence="2">The sequence shown here is derived from an EMBL/GenBank/DDBJ whole genome shotgun (WGS) entry which is preliminary data.</text>
</comment>